<dbReference type="InterPro" id="IPR025960">
    <property type="entry name" value="RVT_N"/>
</dbReference>
<proteinExistence type="predicted"/>
<dbReference type="AlphaFoldDB" id="I6NJX5"/>
<organism evidence="2">
    <name type="scientific">Strombomonas acuminata</name>
    <dbReference type="NCBI Taxonomy" id="201859"/>
    <lineage>
        <taxon>Eukaryota</taxon>
        <taxon>Discoba</taxon>
        <taxon>Euglenozoa</taxon>
        <taxon>Euglenida</taxon>
        <taxon>Spirocuta</taxon>
        <taxon>Euglenophyceae</taxon>
        <taxon>Euglenales</taxon>
        <taxon>Euglenaceae</taxon>
        <taxon>Strombomonas</taxon>
    </lineage>
</organism>
<evidence type="ECO:0000259" key="1">
    <source>
        <dbReference type="Pfam" id="PF13655"/>
    </source>
</evidence>
<evidence type="ECO:0000313" key="2">
    <source>
        <dbReference type="EMBL" id="AEW12981.1"/>
    </source>
</evidence>
<dbReference type="Pfam" id="PF13655">
    <property type="entry name" value="RVT_N"/>
    <property type="match status" value="1"/>
</dbReference>
<name>I6NJX5_9EUGL</name>
<dbReference type="PANTHER" id="PTHR34047">
    <property type="entry name" value="NUCLEAR INTRON MATURASE 1, MITOCHONDRIAL-RELATED"/>
    <property type="match status" value="1"/>
</dbReference>
<dbReference type="EMBL" id="JN674637">
    <property type="protein sequence ID" value="AEW12981.1"/>
    <property type="molecule type" value="Genomic_DNA"/>
</dbReference>
<accession>I6NJX5</accession>
<protein>
    <submittedName>
        <fullName evidence="2">Ycf13</fullName>
    </submittedName>
</protein>
<sequence>MVYFNGDTFFQWKLLSWENSYKNLFRLQRRLSKSILVSDKAKALLFQKLILNSNSARLLAIRQVTQIGLAKSISGVDGKTSLTFTERFELNECLKYNMNNWIPQSFKKVSLIRKNGSIQSFNISTISDRAWQIVVRYSIEPSYEAIFSFRNYGFRFGRSIHDSQKDILLALSPEAYGYQKRVLKFNLVNSLSVFNFDFLLKKVLAPRGIKLGIFRLLKLGFKPFFSIDFEDIFSFNALIGNVILHGIENLFTSFRFGHEVLVLLKPLDREDFIVKKFRFFLSLRGSNLDISCISLFSIYAGFNFLDWAFKVDKNFRSISFPSSENYQIFLKRVKLIVNNSNYGASIKGSKLLPIIKDWKTYHRYCNVTESPFSLFYMKKRAFKIFSNEAKQDVYSTKRLIDKCFNLKLDFSNTELVKPSPYHTHNVFWTNYKSNRVNNLNYDCLFYKKIIYVYIAE</sequence>
<geneLocation type="chloroplast" evidence="2"/>
<keyword evidence="2" id="KW-0934">Plastid</keyword>
<gene>
    <name evidence="2" type="primary">ycf13</name>
</gene>
<reference evidence="2" key="1">
    <citation type="journal article" date="2013" name="J. Eukaryot. Microbiol.">
        <title>Tracing patterns of chloroplast evolution in euglenoids: contributions from Colacium vesiculosum and Strombomonas acuminata (Euglenophyta).</title>
        <authorList>
            <person name="Wiegert K.E."/>
            <person name="Bennett M.S."/>
            <person name="Triemer R.E."/>
        </authorList>
    </citation>
    <scope>NUCLEOTIDE SEQUENCE</scope>
</reference>
<dbReference type="InterPro" id="IPR051083">
    <property type="entry name" value="GrpII_Intron_Splice-Mob/Def"/>
</dbReference>
<dbReference type="PANTHER" id="PTHR34047:SF8">
    <property type="entry name" value="PROTEIN YKFC"/>
    <property type="match status" value="1"/>
</dbReference>
<feature type="domain" description="Reverse transcriptase N-terminal" evidence="1">
    <location>
        <begin position="12"/>
        <end position="93"/>
    </location>
</feature>
<keyword evidence="2" id="KW-0150">Chloroplast</keyword>